<dbReference type="STRING" id="1032480.MLP_52180"/>
<evidence type="ECO:0000256" key="4">
    <source>
        <dbReference type="ARBA" id="ARBA00022679"/>
    </source>
</evidence>
<dbReference type="InterPro" id="IPR002020">
    <property type="entry name" value="Citrate_synthase"/>
</dbReference>
<dbReference type="eggNOG" id="COG0372">
    <property type="taxonomic scope" value="Bacteria"/>
</dbReference>
<evidence type="ECO:0000313" key="6">
    <source>
        <dbReference type="Proteomes" id="UP000007947"/>
    </source>
</evidence>
<dbReference type="GO" id="GO:0006099">
    <property type="term" value="P:tricarboxylic acid cycle"/>
    <property type="evidence" value="ECO:0007669"/>
    <property type="project" value="UniProtKB-UniPathway"/>
</dbReference>
<protein>
    <recommendedName>
        <fullName evidence="3">citrate synthase (unknown stereospecificity)</fullName>
        <ecNumber evidence="3">2.3.3.16</ecNumber>
    </recommendedName>
</protein>
<dbReference type="InterPro" id="IPR016143">
    <property type="entry name" value="Citrate_synth-like_sm_a-sub"/>
</dbReference>
<dbReference type="HOGENOM" id="CLU_070533_0_0_11"/>
<dbReference type="Gene3D" id="1.10.580.10">
    <property type="entry name" value="Citrate Synthase, domain 1"/>
    <property type="match status" value="2"/>
</dbReference>
<keyword evidence="5" id="KW-0012">Acyltransferase</keyword>
<reference evidence="5 6" key="1">
    <citation type="submission" date="2011-05" db="EMBL/GenBank/DDBJ databases">
        <title>Whole genome sequence of Microlunatus phosphovorus NM-1.</title>
        <authorList>
            <person name="Hosoyama A."/>
            <person name="Sasaki K."/>
            <person name="Harada T."/>
            <person name="Igarashi R."/>
            <person name="Kawakoshi A."/>
            <person name="Sasagawa M."/>
            <person name="Fukada J."/>
            <person name="Nakamura S."/>
            <person name="Katano Y."/>
            <person name="Hanada S."/>
            <person name="Kamagata Y."/>
            <person name="Nakamura N."/>
            <person name="Yamazaki S."/>
            <person name="Fujita N."/>
        </authorList>
    </citation>
    <scope>NUCLEOTIDE SEQUENCE [LARGE SCALE GENOMIC DNA]</scope>
    <source>
        <strain evidence="6">ATCC 700054 / DSM 10555 / JCM 9379 / NBRC 101784 / NCIMB 13414 / VKM Ac-1990 / NM-1</strain>
    </source>
</reference>
<dbReference type="UniPathway" id="UPA00223"/>
<organism evidence="5 6">
    <name type="scientific">Microlunatus phosphovorus (strain ATCC 700054 / DSM 10555 / JCM 9379 / NBRC 101784 / NCIMB 13414 / VKM Ac-1990 / NM-1)</name>
    <dbReference type="NCBI Taxonomy" id="1032480"/>
    <lineage>
        <taxon>Bacteria</taxon>
        <taxon>Bacillati</taxon>
        <taxon>Actinomycetota</taxon>
        <taxon>Actinomycetes</taxon>
        <taxon>Propionibacteriales</taxon>
        <taxon>Propionibacteriaceae</taxon>
        <taxon>Microlunatus</taxon>
    </lineage>
</organism>
<dbReference type="PANTHER" id="PTHR11739:SF4">
    <property type="entry name" value="CITRATE SYNTHASE, PEROXISOMAL"/>
    <property type="match status" value="1"/>
</dbReference>
<dbReference type="InterPro" id="IPR036969">
    <property type="entry name" value="Citrate_synthase_sf"/>
</dbReference>
<proteinExistence type="inferred from homology"/>
<evidence type="ECO:0000256" key="3">
    <source>
        <dbReference type="ARBA" id="ARBA00012972"/>
    </source>
</evidence>
<gene>
    <name evidence="5" type="ordered locus">MLP_52180</name>
</gene>
<dbReference type="KEGG" id="mph:MLP_52180"/>
<accession>F5XIJ4</accession>
<dbReference type="Gene3D" id="1.10.230.10">
    <property type="entry name" value="Cytochrome P450-Terp, domain 2"/>
    <property type="match status" value="1"/>
</dbReference>
<keyword evidence="6" id="KW-1185">Reference proteome</keyword>
<keyword evidence="4 5" id="KW-0808">Transferase</keyword>
<comment type="pathway">
    <text evidence="1">Carbohydrate metabolism; tricarboxylic acid cycle.</text>
</comment>
<name>F5XIJ4_MICPN</name>
<comment type="similarity">
    <text evidence="2">Belongs to the citrate synthase family.</text>
</comment>
<dbReference type="PANTHER" id="PTHR11739">
    <property type="entry name" value="CITRATE SYNTHASE"/>
    <property type="match status" value="1"/>
</dbReference>
<dbReference type="OrthoDB" id="3284791at2"/>
<dbReference type="EMBL" id="AP012204">
    <property type="protein sequence ID" value="BAK38232.1"/>
    <property type="molecule type" value="Genomic_DNA"/>
</dbReference>
<dbReference type="PRINTS" id="PR00143">
    <property type="entry name" value="CITRTSNTHASE"/>
</dbReference>
<evidence type="ECO:0000256" key="1">
    <source>
        <dbReference type="ARBA" id="ARBA00005163"/>
    </source>
</evidence>
<dbReference type="Proteomes" id="UP000007947">
    <property type="component" value="Chromosome"/>
</dbReference>
<dbReference type="GO" id="GO:0036440">
    <property type="term" value="F:citrate synthase activity"/>
    <property type="evidence" value="ECO:0007669"/>
    <property type="project" value="UniProtKB-EC"/>
</dbReference>
<evidence type="ECO:0000256" key="2">
    <source>
        <dbReference type="ARBA" id="ARBA00010566"/>
    </source>
</evidence>
<dbReference type="EC" id="2.3.3.16" evidence="3"/>
<dbReference type="CDD" id="cd06100">
    <property type="entry name" value="CCL_ACL-C"/>
    <property type="match status" value="1"/>
</dbReference>
<dbReference type="AlphaFoldDB" id="F5XIJ4"/>
<dbReference type="RefSeq" id="WP_013866044.1">
    <property type="nucleotide sequence ID" value="NC_015635.1"/>
</dbReference>
<evidence type="ECO:0000313" key="5">
    <source>
        <dbReference type="EMBL" id="BAK38232.1"/>
    </source>
</evidence>
<dbReference type="Pfam" id="PF00285">
    <property type="entry name" value="Citrate_synt"/>
    <property type="match status" value="1"/>
</dbReference>
<dbReference type="GO" id="GO:0005975">
    <property type="term" value="P:carbohydrate metabolic process"/>
    <property type="evidence" value="ECO:0007669"/>
    <property type="project" value="TreeGrafter"/>
</dbReference>
<dbReference type="NCBIfam" id="NF004864">
    <property type="entry name" value="PRK06224.1-1"/>
    <property type="match status" value="1"/>
</dbReference>
<sequence length="272" mass="28769">MGGKSDADLDGVRCWWRTSITDVQPGELRLRGYPIEELIASTSYAGAVWLLITGERPTRTQLRLLDAAMVAGVDHGPQAPSIAAARMSVTCGNPLNSAVSVGVAMLGDTHGGAGQQCMELLERLVESGGGEDTVAEAVASLRVDGGYVPGFGHRFHPQDPRRAPLLALLHEAADIGEIEGLYLDCGERLERALATSTGKAVPINVDGLIALVYCELGLPAPLARGLFCLSRAAGVLAHAWEEMQGGRRIKGPLPPQILPVYDGPMPRHVPTT</sequence>
<dbReference type="InterPro" id="IPR016142">
    <property type="entry name" value="Citrate_synth-like_lrg_a-sub"/>
</dbReference>
<dbReference type="SUPFAM" id="SSF48256">
    <property type="entry name" value="Citrate synthase"/>
    <property type="match status" value="1"/>
</dbReference>
<dbReference type="GO" id="GO:0005829">
    <property type="term" value="C:cytosol"/>
    <property type="evidence" value="ECO:0007669"/>
    <property type="project" value="TreeGrafter"/>
</dbReference>